<dbReference type="Gene3D" id="2.40.170.20">
    <property type="entry name" value="TonB-dependent receptor, beta-barrel domain"/>
    <property type="match status" value="1"/>
</dbReference>
<keyword evidence="2 10" id="KW-0813">Transport</keyword>
<feature type="domain" description="TonB-dependent receptor-like beta-barrel" evidence="13">
    <location>
        <begin position="277"/>
        <end position="683"/>
    </location>
</feature>
<dbReference type="Pfam" id="PF00593">
    <property type="entry name" value="TonB_dep_Rec_b-barrel"/>
    <property type="match status" value="1"/>
</dbReference>
<keyword evidence="7 10" id="KW-0472">Membrane</keyword>
<keyword evidence="5 12" id="KW-0732">Signal</keyword>
<dbReference type="InterPro" id="IPR000531">
    <property type="entry name" value="Beta-barrel_TonB"/>
</dbReference>
<evidence type="ECO:0000256" key="12">
    <source>
        <dbReference type="SAM" id="SignalP"/>
    </source>
</evidence>
<evidence type="ECO:0000256" key="4">
    <source>
        <dbReference type="ARBA" id="ARBA00022692"/>
    </source>
</evidence>
<evidence type="ECO:0000313" key="15">
    <source>
        <dbReference type="EMBL" id="MEL1242597.1"/>
    </source>
</evidence>
<evidence type="ECO:0000259" key="13">
    <source>
        <dbReference type="Pfam" id="PF00593"/>
    </source>
</evidence>
<comment type="subcellular location">
    <subcellularLocation>
        <location evidence="1 10">Cell outer membrane</location>
        <topology evidence="1 10">Multi-pass membrane protein</topology>
    </subcellularLocation>
</comment>
<dbReference type="InterPro" id="IPR039426">
    <property type="entry name" value="TonB-dep_rcpt-like"/>
</dbReference>
<dbReference type="Gene3D" id="2.170.130.10">
    <property type="entry name" value="TonB-dependent receptor, plug domain"/>
    <property type="match status" value="1"/>
</dbReference>
<dbReference type="PANTHER" id="PTHR30069">
    <property type="entry name" value="TONB-DEPENDENT OUTER MEMBRANE RECEPTOR"/>
    <property type="match status" value="1"/>
</dbReference>
<feature type="chain" id="PRO_5046002601" evidence="12">
    <location>
        <begin position="19"/>
        <end position="767"/>
    </location>
</feature>
<keyword evidence="16" id="KW-1185">Reference proteome</keyword>
<comment type="caution">
    <text evidence="15">The sequence shown here is derived from an EMBL/GenBank/DDBJ whole genome shotgun (WGS) entry which is preliminary data.</text>
</comment>
<dbReference type="PANTHER" id="PTHR30069:SF29">
    <property type="entry name" value="HEMOGLOBIN AND HEMOGLOBIN-HAPTOGLOBIN-BINDING PROTEIN 1-RELATED"/>
    <property type="match status" value="1"/>
</dbReference>
<feature type="signal peptide" evidence="12">
    <location>
        <begin position="1"/>
        <end position="18"/>
    </location>
</feature>
<dbReference type="SUPFAM" id="SSF56935">
    <property type="entry name" value="Porins"/>
    <property type="match status" value="1"/>
</dbReference>
<dbReference type="InterPro" id="IPR008969">
    <property type="entry name" value="CarboxyPept-like_regulatory"/>
</dbReference>
<name>A0ABU9HR12_9FLAO</name>
<dbReference type="InterPro" id="IPR037066">
    <property type="entry name" value="Plug_dom_sf"/>
</dbReference>
<dbReference type="RefSeq" id="WP_341701788.1">
    <property type="nucleotide sequence ID" value="NZ_JBBYHU010000057.1"/>
</dbReference>
<dbReference type="Pfam" id="PF13715">
    <property type="entry name" value="CarbopepD_reg_2"/>
    <property type="match status" value="1"/>
</dbReference>
<evidence type="ECO:0000256" key="6">
    <source>
        <dbReference type="ARBA" id="ARBA00023077"/>
    </source>
</evidence>
<dbReference type="Proteomes" id="UP001398556">
    <property type="component" value="Unassembled WGS sequence"/>
</dbReference>
<feature type="domain" description="TonB-dependent receptor plug" evidence="14">
    <location>
        <begin position="117"/>
        <end position="220"/>
    </location>
</feature>
<sequence length="767" mass="86515">MKNLIIIFCILFNALSFAQATLKGSISSEGEPLHSANIYLKENKKATLSNEEGQYTIPQLSPGTYIITASYTGLKSQSKKITISETTTVIINFDLKENNTLDEVVVTGTLKPVNRLESSVPVEVYKPGFFKKNPTANIFEALQNVNGVRPQLNCNVCNTGDIHINGLEGPYTLVLIDGMPIVSGLSTVYGLSGIPNSLLERIEIVKGPASSLYGSEAVGGLINIITKNPKNAPVFSADAFTNSWGELNADLGFKGNIGKAASVLTGVNYFNYSNPIDNNHDNFTDVTLQDRISVFQKWNFNRKNNKLFSMAGRFFYEDRWGGEMQWEKKYRGGDEIYGESIYTKRWELLGAYELPIKEKMLFSFSYTDHDQNSVYGNTPYLAQQRIGFGQLTWDKKVNTHDLLFGTALRYQFYNDNSPATVEKDINWIPSLFIQDEISLTENHKILLGARYDYNKNHGSIFTPRLAYKLKINDNNILRFNTGTGFRIVNLFTEEHAALTGSRDVIVLEALKPERSYNANLNYLRKMYVGNGNFIGLETTTWYTYFTNSIIPDYDSNPNQIIYKNLNGYAVTKGISTNIDMVFNSGLKLILGATYMDVSKTEDGIKTRQMLTEKFTGTWAISYRLKKWFLDIDYTGNIYGPMRLPTLGDLDPRKDHSPTWSIQNIQFTFNKIKNIEIYAGVKNLLNWTPNKGNPFIIARANDPFDDNVKISNGNTNDPENYGQKGNFIPNSQVVDTTDNPYALTFDPGYVYGPNQGIRSFFGLRYTLK</sequence>
<evidence type="ECO:0000313" key="16">
    <source>
        <dbReference type="Proteomes" id="UP001398556"/>
    </source>
</evidence>
<evidence type="ECO:0000256" key="11">
    <source>
        <dbReference type="RuleBase" id="RU003357"/>
    </source>
</evidence>
<evidence type="ECO:0000256" key="10">
    <source>
        <dbReference type="PROSITE-ProRule" id="PRU01360"/>
    </source>
</evidence>
<evidence type="ECO:0000256" key="2">
    <source>
        <dbReference type="ARBA" id="ARBA00022448"/>
    </source>
</evidence>
<proteinExistence type="inferred from homology"/>
<dbReference type="EMBL" id="JBBYHU010000057">
    <property type="protein sequence ID" value="MEL1242597.1"/>
    <property type="molecule type" value="Genomic_DNA"/>
</dbReference>
<evidence type="ECO:0000256" key="1">
    <source>
        <dbReference type="ARBA" id="ARBA00004571"/>
    </source>
</evidence>
<organism evidence="15 16">
    <name type="scientific">Flavobacterium flavipallidum</name>
    <dbReference type="NCBI Taxonomy" id="3139140"/>
    <lineage>
        <taxon>Bacteria</taxon>
        <taxon>Pseudomonadati</taxon>
        <taxon>Bacteroidota</taxon>
        <taxon>Flavobacteriia</taxon>
        <taxon>Flavobacteriales</taxon>
        <taxon>Flavobacteriaceae</taxon>
        <taxon>Flavobacterium</taxon>
    </lineage>
</organism>
<evidence type="ECO:0000256" key="8">
    <source>
        <dbReference type="ARBA" id="ARBA00023170"/>
    </source>
</evidence>
<comment type="similarity">
    <text evidence="10 11">Belongs to the TonB-dependent receptor family.</text>
</comment>
<keyword evidence="3 10" id="KW-1134">Transmembrane beta strand</keyword>
<accession>A0ABU9HR12</accession>
<dbReference type="Gene3D" id="2.60.40.1120">
    <property type="entry name" value="Carboxypeptidase-like, regulatory domain"/>
    <property type="match status" value="1"/>
</dbReference>
<dbReference type="Pfam" id="PF07715">
    <property type="entry name" value="Plug"/>
    <property type="match status" value="1"/>
</dbReference>
<evidence type="ECO:0000259" key="14">
    <source>
        <dbReference type="Pfam" id="PF07715"/>
    </source>
</evidence>
<reference evidence="15 16" key="1">
    <citation type="submission" date="2024-04" db="EMBL/GenBank/DDBJ databases">
        <title>Flavobacterium sp. DGU99 16S ribosomal RNA gene Genome sequencing and assembly.</title>
        <authorList>
            <person name="Park S."/>
        </authorList>
    </citation>
    <scope>NUCLEOTIDE SEQUENCE [LARGE SCALE GENOMIC DNA]</scope>
    <source>
        <strain evidence="15 16">DGU99</strain>
    </source>
</reference>
<evidence type="ECO:0000256" key="9">
    <source>
        <dbReference type="ARBA" id="ARBA00023237"/>
    </source>
</evidence>
<dbReference type="SUPFAM" id="SSF49464">
    <property type="entry name" value="Carboxypeptidase regulatory domain-like"/>
    <property type="match status" value="1"/>
</dbReference>
<dbReference type="InterPro" id="IPR012910">
    <property type="entry name" value="Plug_dom"/>
</dbReference>
<evidence type="ECO:0000256" key="5">
    <source>
        <dbReference type="ARBA" id="ARBA00022729"/>
    </source>
</evidence>
<keyword evidence="4 10" id="KW-0812">Transmembrane</keyword>
<keyword evidence="8 15" id="KW-0675">Receptor</keyword>
<evidence type="ECO:0000256" key="3">
    <source>
        <dbReference type="ARBA" id="ARBA00022452"/>
    </source>
</evidence>
<keyword evidence="9 10" id="KW-0998">Cell outer membrane</keyword>
<keyword evidence="6 11" id="KW-0798">TonB box</keyword>
<dbReference type="PROSITE" id="PS52016">
    <property type="entry name" value="TONB_DEPENDENT_REC_3"/>
    <property type="match status" value="1"/>
</dbReference>
<dbReference type="InterPro" id="IPR036942">
    <property type="entry name" value="Beta-barrel_TonB_sf"/>
</dbReference>
<protein>
    <submittedName>
        <fullName evidence="15">TonB-dependent receptor</fullName>
    </submittedName>
</protein>
<evidence type="ECO:0000256" key="7">
    <source>
        <dbReference type="ARBA" id="ARBA00023136"/>
    </source>
</evidence>
<gene>
    <name evidence="15" type="ORF">AAEO59_16205</name>
</gene>